<evidence type="ECO:0000313" key="2">
    <source>
        <dbReference type="EMBL" id="KAK2072231.1"/>
    </source>
</evidence>
<sequence length="296" mass="32782">MCVVASRGNAILRVQDAAVWGIASRIRASLRQLRPVRRLRKARQVVNGTRPRTSTDQPPWRTLRRRKTDPTLLAPTQHREEDDGWEFHWNPNTNSYWFFNRFTQVWQQENPRLQTGTAATTTISTSSTTASAAAAVPPPLRAAIEGPSAVGSVANGYNPAIHGDYDPNAWYAQEARAAEAAAAAAQEAATAAALAAAQAQAAGVEPRDEYESGGFFNARTGLWQDAEQGPDRHGDDARSRRQLNAFFDVDAAANMHDGRSLRAERAGKKPSRAELKAFKEKRKARKEEKRRAWLRD</sequence>
<proteinExistence type="predicted"/>
<feature type="region of interest" description="Disordered" evidence="1">
    <location>
        <begin position="258"/>
        <end position="296"/>
    </location>
</feature>
<dbReference type="EMBL" id="JAQQPM010000006">
    <property type="protein sequence ID" value="KAK2072231.1"/>
    <property type="molecule type" value="Genomic_DNA"/>
</dbReference>
<protein>
    <recommendedName>
        <fullName evidence="4">WW domain-containing protein</fullName>
    </recommendedName>
</protein>
<evidence type="ECO:0008006" key="4">
    <source>
        <dbReference type="Google" id="ProtNLM"/>
    </source>
</evidence>
<feature type="compositionally biased region" description="Basic and acidic residues" evidence="1">
    <location>
        <begin position="258"/>
        <end position="278"/>
    </location>
</feature>
<name>A0AAD9I6R7_9PEZI</name>
<reference evidence="2" key="1">
    <citation type="journal article" date="2023" name="Mol. Plant Microbe Interact.">
        <title>Elucidating the Obligate Nature and Biological Capacity of an Invasive Fungal Corn Pathogen.</title>
        <authorList>
            <person name="MacCready J.S."/>
            <person name="Roggenkamp E.M."/>
            <person name="Gdanetz K."/>
            <person name="Chilvers M.I."/>
        </authorList>
    </citation>
    <scope>NUCLEOTIDE SEQUENCE</scope>
    <source>
        <strain evidence="2">PM02</strain>
    </source>
</reference>
<evidence type="ECO:0000313" key="3">
    <source>
        <dbReference type="Proteomes" id="UP001217918"/>
    </source>
</evidence>
<dbReference type="Proteomes" id="UP001217918">
    <property type="component" value="Unassembled WGS sequence"/>
</dbReference>
<gene>
    <name evidence="2" type="ORF">P8C59_006602</name>
</gene>
<organism evidence="2 3">
    <name type="scientific">Phyllachora maydis</name>
    <dbReference type="NCBI Taxonomy" id="1825666"/>
    <lineage>
        <taxon>Eukaryota</taxon>
        <taxon>Fungi</taxon>
        <taxon>Dikarya</taxon>
        <taxon>Ascomycota</taxon>
        <taxon>Pezizomycotina</taxon>
        <taxon>Sordariomycetes</taxon>
        <taxon>Sordariomycetidae</taxon>
        <taxon>Phyllachorales</taxon>
        <taxon>Phyllachoraceae</taxon>
        <taxon>Phyllachora</taxon>
    </lineage>
</organism>
<evidence type="ECO:0000256" key="1">
    <source>
        <dbReference type="SAM" id="MobiDB-lite"/>
    </source>
</evidence>
<comment type="caution">
    <text evidence="2">The sequence shown here is derived from an EMBL/GenBank/DDBJ whole genome shotgun (WGS) entry which is preliminary data.</text>
</comment>
<accession>A0AAD9I6R7</accession>
<dbReference type="AlphaFoldDB" id="A0AAD9I6R7"/>
<feature type="compositionally biased region" description="Basic and acidic residues" evidence="1">
    <location>
        <begin position="285"/>
        <end position="296"/>
    </location>
</feature>
<keyword evidence="3" id="KW-1185">Reference proteome</keyword>